<evidence type="ECO:0000256" key="4">
    <source>
        <dbReference type="ARBA" id="ARBA00022692"/>
    </source>
</evidence>
<comment type="caution">
    <text evidence="15">The sequence shown here is derived from an EMBL/GenBank/DDBJ whole genome shotgun (WGS) entry which is preliminary data.</text>
</comment>
<organism evidence="15 16">
    <name type="scientific">Campylobacter anatolicus</name>
    <dbReference type="NCBI Taxonomy" id="2829105"/>
    <lineage>
        <taxon>Bacteria</taxon>
        <taxon>Pseudomonadati</taxon>
        <taxon>Campylobacterota</taxon>
        <taxon>Epsilonproteobacteria</taxon>
        <taxon>Campylobacterales</taxon>
        <taxon>Campylobacteraceae</taxon>
        <taxon>Campylobacter</taxon>
    </lineage>
</organism>
<name>A0ABS5HJB2_9BACT</name>
<evidence type="ECO:0000256" key="12">
    <source>
        <dbReference type="ARBA" id="ARBA00037847"/>
    </source>
</evidence>
<evidence type="ECO:0000256" key="13">
    <source>
        <dbReference type="RuleBase" id="RU003848"/>
    </source>
</evidence>
<reference evidence="15 16" key="1">
    <citation type="submission" date="2021-04" db="EMBL/GenBank/DDBJ databases">
        <title>Molecular and phenotypic characterization and identification of bacterial isolates recovered from the Anatolian ground squirrels (Spermophilus xanthoprymnus) and which have the potential to form a new species in the Campylobacter genus.</title>
        <authorList>
            <person name="Aydin F."/>
            <person name="Abay S."/>
            <person name="Kayman T."/>
            <person name="Karakaya E."/>
            <person name="Mustak H.K."/>
            <person name="Mustak I.B."/>
            <person name="Bilgin N."/>
            <person name="Duzler A."/>
            <person name="Sahin O."/>
            <person name="Guran O."/>
            <person name="Saticioglu I.B."/>
        </authorList>
    </citation>
    <scope>NUCLEOTIDE SEQUENCE [LARGE SCALE GENOMIC DNA]</scope>
    <source>
        <strain evidence="16">faydin-G24</strain>
    </source>
</reference>
<proteinExistence type="inferred from homology"/>
<dbReference type="InterPro" id="IPR002146">
    <property type="entry name" value="ATP_synth_b/b'su_bac/chlpt"/>
</dbReference>
<dbReference type="EMBL" id="JAGSSW010000002">
    <property type="protein sequence ID" value="MBR8463612.1"/>
    <property type="molecule type" value="Genomic_DNA"/>
</dbReference>
<keyword evidence="7 13" id="KW-0406">Ion transport</keyword>
<evidence type="ECO:0000256" key="9">
    <source>
        <dbReference type="ARBA" id="ARBA00023310"/>
    </source>
</evidence>
<dbReference type="PANTHER" id="PTHR33445">
    <property type="entry name" value="ATP SYNTHASE SUBUNIT B', CHLOROPLASTIC"/>
    <property type="match status" value="1"/>
</dbReference>
<evidence type="ECO:0000256" key="8">
    <source>
        <dbReference type="ARBA" id="ARBA00023136"/>
    </source>
</evidence>
<comment type="function">
    <text evidence="11">Component of the F(0) channel, it forms part of the peripheral stalk, linking F(1) to F(0). The b'-subunit is a diverged and duplicated form of b found in plants and photosynthetic bacteria.</text>
</comment>
<dbReference type="NCBIfam" id="NF006293">
    <property type="entry name" value="PRK08476.1"/>
    <property type="match status" value="1"/>
</dbReference>
<dbReference type="Proteomes" id="UP000682951">
    <property type="component" value="Unassembled WGS sequence"/>
</dbReference>
<evidence type="ECO:0000313" key="16">
    <source>
        <dbReference type="Proteomes" id="UP000682951"/>
    </source>
</evidence>
<keyword evidence="2 13" id="KW-0813">Transport</keyword>
<evidence type="ECO:0000256" key="2">
    <source>
        <dbReference type="ARBA" id="ARBA00022448"/>
    </source>
</evidence>
<dbReference type="RefSeq" id="WP_212140168.1">
    <property type="nucleotide sequence ID" value="NZ_JAGSSW010000002.1"/>
</dbReference>
<feature type="transmembrane region" description="Helical" evidence="14">
    <location>
        <begin position="6"/>
        <end position="28"/>
    </location>
</feature>
<gene>
    <name evidence="15" type="ORF">KDD93_03370</name>
</gene>
<sequence length="140" mass="15667">MLEIDLPLVILTTVVFLALIAILNPLLYKPMLKFIDDRNASIKSDEEITSKNASDLSMYEKEIENIILNARAEANKIRQDALNSAKEIAAKEIAAKKAMLESEYNEFLSSLNLQKEQLKADLALKMPEFKSALSAKLAKI</sequence>
<keyword evidence="9" id="KW-0066">ATP synthesis</keyword>
<keyword evidence="5 13" id="KW-0375">Hydrogen ion transport</keyword>
<evidence type="ECO:0000256" key="10">
    <source>
        <dbReference type="ARBA" id="ARBA00025198"/>
    </source>
</evidence>
<evidence type="ECO:0000256" key="1">
    <source>
        <dbReference type="ARBA" id="ARBA00005513"/>
    </source>
</evidence>
<evidence type="ECO:0000256" key="14">
    <source>
        <dbReference type="SAM" id="Phobius"/>
    </source>
</evidence>
<accession>A0ABS5HJB2</accession>
<keyword evidence="6 14" id="KW-1133">Transmembrane helix</keyword>
<keyword evidence="16" id="KW-1185">Reference proteome</keyword>
<evidence type="ECO:0000256" key="5">
    <source>
        <dbReference type="ARBA" id="ARBA00022781"/>
    </source>
</evidence>
<comment type="similarity">
    <text evidence="1 13">Belongs to the ATPase B chain family.</text>
</comment>
<dbReference type="PANTHER" id="PTHR33445:SF2">
    <property type="entry name" value="ATP SYNTHASE SUBUNIT B', CHLOROPLASTIC"/>
    <property type="match status" value="1"/>
</dbReference>
<evidence type="ECO:0000313" key="15">
    <source>
        <dbReference type="EMBL" id="MBR8463612.1"/>
    </source>
</evidence>
<dbReference type="CDD" id="cd06503">
    <property type="entry name" value="ATP-synt_Fo_b"/>
    <property type="match status" value="1"/>
</dbReference>
<protein>
    <submittedName>
        <fullName evidence="15">F0F1 ATP synthase subunit B</fullName>
    </submittedName>
</protein>
<evidence type="ECO:0000256" key="7">
    <source>
        <dbReference type="ARBA" id="ARBA00023065"/>
    </source>
</evidence>
<dbReference type="Pfam" id="PF00430">
    <property type="entry name" value="ATP-synt_B"/>
    <property type="match status" value="1"/>
</dbReference>
<keyword evidence="3 13" id="KW-0138">CF(0)</keyword>
<evidence type="ECO:0000256" key="3">
    <source>
        <dbReference type="ARBA" id="ARBA00022547"/>
    </source>
</evidence>
<comment type="subcellular location">
    <subcellularLocation>
        <location evidence="12">Endomembrane system</location>
        <topology evidence="12">Single-pass membrane protein</topology>
    </subcellularLocation>
</comment>
<evidence type="ECO:0000256" key="6">
    <source>
        <dbReference type="ARBA" id="ARBA00022989"/>
    </source>
</evidence>
<keyword evidence="4 13" id="KW-0812">Transmembrane</keyword>
<keyword evidence="8 14" id="KW-0472">Membrane</keyword>
<dbReference type="InterPro" id="IPR050059">
    <property type="entry name" value="ATP_synthase_B_chain"/>
</dbReference>
<evidence type="ECO:0000256" key="11">
    <source>
        <dbReference type="ARBA" id="ARBA00025614"/>
    </source>
</evidence>
<comment type="function">
    <text evidence="10">F(1)F(0) ATP synthase produces ATP from ADP in the presence of a proton or sodium gradient. F-type ATPases consist of two structural domains, F(1) containing the extramembraneous catalytic core and F(0) containing the membrane proton channel, linked together by a central stalk and a peripheral stalk. During catalysis, ATP synthesis in the catalytic domain of F(1) is coupled via a rotary mechanism of the central stalk subunits to proton translocation.</text>
</comment>